<proteinExistence type="predicted"/>
<organism evidence="1 2">
    <name type="scientific">Nguyenibacter vanlangensis</name>
    <dbReference type="NCBI Taxonomy" id="1216886"/>
    <lineage>
        <taxon>Bacteria</taxon>
        <taxon>Pseudomonadati</taxon>
        <taxon>Pseudomonadota</taxon>
        <taxon>Alphaproteobacteria</taxon>
        <taxon>Acetobacterales</taxon>
        <taxon>Acetobacteraceae</taxon>
        <taxon>Nguyenibacter</taxon>
    </lineage>
</organism>
<accession>A0ABZ3D5A1</accession>
<dbReference type="RefSeq" id="WP_342628389.1">
    <property type="nucleotide sequence ID" value="NZ_CP152276.1"/>
</dbReference>
<keyword evidence="2" id="KW-1185">Reference proteome</keyword>
<dbReference type="Proteomes" id="UP001449795">
    <property type="component" value="Chromosome"/>
</dbReference>
<name>A0ABZ3D5A1_9PROT</name>
<dbReference type="Pfam" id="PF06073">
    <property type="entry name" value="DUF934"/>
    <property type="match status" value="1"/>
</dbReference>
<reference evidence="1 2" key="1">
    <citation type="submission" date="2024-04" db="EMBL/GenBank/DDBJ databases">
        <title>Complete genome sequence of Nguyenibacter vanlangesis HBCM-1154, a strain capable of nitrogen fixation, IAA production, and phosphorus solubilization isolated from sugarcane soil.</title>
        <authorList>
            <person name="MY HANH P."/>
        </authorList>
    </citation>
    <scope>NUCLEOTIDE SEQUENCE [LARGE SCALE GENOMIC DNA]</scope>
    <source>
        <strain evidence="1 2">HBCM 1154</strain>
    </source>
</reference>
<protein>
    <submittedName>
        <fullName evidence="1">DUF934 domain-containing protein</fullName>
    </submittedName>
</protein>
<evidence type="ECO:0000313" key="1">
    <source>
        <dbReference type="EMBL" id="XAE42744.1"/>
    </source>
</evidence>
<gene>
    <name evidence="1" type="ORF">AAC691_21310</name>
</gene>
<dbReference type="EMBL" id="CP152276">
    <property type="protein sequence ID" value="XAE42744.1"/>
    <property type="molecule type" value="Genomic_DNA"/>
</dbReference>
<sequence length="177" mass="19077">MPLLENGQVVEDPWTMVGPDDPLPPTGAVPGDAVPGDAVIVPLSRLEEGLARPPGGKLGVALAPDDEIAVLRTALPRLALVAVTFPTFRDGRAFSQCRALREHLDFPGEIRVTGRPLPDQYEFLLRCGASTVLLPEGDDPATWARAHARFTTAYQPAVRDERAEGFGLRRLLGRLPA</sequence>
<dbReference type="InterPro" id="IPR008318">
    <property type="entry name" value="UCP030820"/>
</dbReference>
<dbReference type="PIRSF" id="PIRSF030820">
    <property type="entry name" value="UCP030820"/>
    <property type="match status" value="1"/>
</dbReference>
<evidence type="ECO:0000313" key="2">
    <source>
        <dbReference type="Proteomes" id="UP001449795"/>
    </source>
</evidence>